<evidence type="ECO:0000313" key="1">
    <source>
        <dbReference type="EMBL" id="MDD0991771.1"/>
    </source>
</evidence>
<dbReference type="RefSeq" id="WP_273910280.1">
    <property type="nucleotide sequence ID" value="NZ_JAMDGX010000025.1"/>
</dbReference>
<keyword evidence="2" id="KW-1185">Reference proteome</keyword>
<name>A0ABT5NUB3_9PSED</name>
<dbReference type="Proteomes" id="UP001148203">
    <property type="component" value="Unassembled WGS sequence"/>
</dbReference>
<protein>
    <submittedName>
        <fullName evidence="1">Uncharacterized protein</fullName>
    </submittedName>
</protein>
<reference evidence="1 2" key="1">
    <citation type="submission" date="2022-05" db="EMBL/GenBank/DDBJ databases">
        <title>Novel Pseudomonas spp. Isolated from a Rainbow Trout Aquaculture Facility.</title>
        <authorList>
            <person name="Testerman T."/>
            <person name="Graf J."/>
        </authorList>
    </citation>
    <scope>NUCLEOTIDE SEQUENCE [LARGE SCALE GENOMIC DNA]</scope>
    <source>
        <strain evidence="1 2">ID681</strain>
    </source>
</reference>
<sequence>MSSADSPYGQLAQGASLCTPVGPKFAIRPTLRGVAARIIQEQWSARRLGGAMVPGVVLVRTQTLQRFRYDNLADVLIERYRRQQALNLDSDLDYLAILPETGHLQVHAVEADLHGLEVLINECGPLLLDEYKRALSEFWFNPTEQGSAPWQWLTDYLQAQFRRAAEAGRDAGDLDGLEVGTAMAVAWFPAAAHRAPMANLAQTQVRLLSLDVSQELHLNPELASAVIIERSVPERGRTVVLLYTLAGKLYRFDARQGLAQALLRGGESNATGPFTLHLCQTELSVFEAQARLLLEQQLALIDLLAQHPAAADEDPVEALVSRIDEATSLIEISLRNRKDLDQLFQQALPAWMRDAGAADTRQYIDGLIRLANVQLRTAGRSYLHGVLPINEFARNAMHLAIRADHAAAGVLDLDKVEVVNRQVTAASSASGGNPVVSGAVKEVALNLEQFALANVAALRPGSVSVRWIDGRAAPAWLTVDYLKGLVSRLDCGAAYPALLQAKLLDDPVESAGREHLFIEQLREQLPLLAMEQYLSKTGGISAVSVKRIGALTRPGLNSEDIVRLRPLSFIRKPGAAADVALNAFLIEGVGNQSEPVLLYRPLHRQSLLEFESRQALFEQICEDAALQADILMRLDETVQAVYAKGGFEEPHIARFFLGDEFSPPEVPAPAQLGMLAIAEQTLEHLYRSTVAELIARARAQSVSTSESRWQGYQELGWLMFNTVLPLLSGPVATATWMVQFLATLQTALQRPSEVGNQQGLADLLFNLALMLYAYRTHRSGGALSPASEVSTVPMRVVEVQDGALEQARTSPSGAALARLDFGWATAGQRLSAEQATQLRTFRSDLSVAQLGLPIPHGQWKGLYLVQEQFWALIDGGIYALSINADEVRITDSAGRGGPWLRQDGEQRWQFDVRPRLRGGMPLKGRVEQLREANRLRVLALEQADAAFNARRVEQERQLHQDLEQIAAQEIPDAELLKQYKTHLLAFSNDLKQAHENFLALNQLKAQKDFSRTHAIYLFNLGKYQTLEVLALRHQFADSATQMRALGEVQGTLNLIPLLSDPRTAAYQRLVVLLKQSAALADEIVECYQAIAALKAKLAATPPLGGGFVGRLEALAKNESGIKAWRSTQIRMMCALTLESDRTVGAGHLLLNSLQSARLALQTQIELDRASDFTHQQRIDLLNSSARLYAGARESLRSFAEGVSSDDQRSRLSAYENTLVSLQQDAESELAASIRELPEQREPPGPVLNPKREIIRTRNKGYVVGQRRAGKGGKPDMVVVTEAIENTDLARYTHNVQADIWEPVLPPAKAPQVTANLKALLAESARLLLEAPRHLQRARAQARTASVPVEMEEILTQRARPLDALSLQIEQALTRSNATDSLSGGQDAAVQAKALSDMARQMREAGRTLRIEMIKAQPPTVGRVAYLKAQGQVSIARLEARKASRPRKGYSVDYLQEYVVRDQAMQPLWYAHFHYASLQAADTDFVVAHLKTREQRFDAGQYRLSGEKDNQKVIEVYRSRIDKASAAKLFLDLV</sequence>
<gene>
    <name evidence="1" type="ORF">M5G11_14600</name>
</gene>
<comment type="caution">
    <text evidence="1">The sequence shown here is derived from an EMBL/GenBank/DDBJ whole genome shotgun (WGS) entry which is preliminary data.</text>
</comment>
<dbReference type="EMBL" id="JAMDGY010000037">
    <property type="protein sequence ID" value="MDD0991771.1"/>
    <property type="molecule type" value="Genomic_DNA"/>
</dbReference>
<evidence type="ECO:0000313" key="2">
    <source>
        <dbReference type="Proteomes" id="UP001148203"/>
    </source>
</evidence>
<accession>A0ABT5NUB3</accession>
<organism evidence="1 2">
    <name type="scientific">Pseudomonas fontis</name>
    <dbReference type="NCBI Taxonomy" id="2942633"/>
    <lineage>
        <taxon>Bacteria</taxon>
        <taxon>Pseudomonadati</taxon>
        <taxon>Pseudomonadota</taxon>
        <taxon>Gammaproteobacteria</taxon>
        <taxon>Pseudomonadales</taxon>
        <taxon>Pseudomonadaceae</taxon>
        <taxon>Pseudomonas</taxon>
    </lineage>
</organism>
<proteinExistence type="predicted"/>